<evidence type="ECO:0000313" key="2">
    <source>
        <dbReference type="EMBL" id="CAD9230680.1"/>
    </source>
</evidence>
<dbReference type="AlphaFoldDB" id="A0A7S1XDH8"/>
<sequence>MNDGVKELWLDVIESTVGETKFMAYVTADLASTEKVKSTLEELKRRWEERVARRVMEATARQAEEKEQAGGREKNRDLSDSGRCKGKRSADGSVKESGGKAAMDWGGFLLLEDLTELPDPFEGLHPLPPSDSTAPDIRLLDMDGSEILSDVGSVLESLNTSENGLTTITVPVLGRPVEFIDLKEWRNTRRIRYGKDKRESLKRK</sequence>
<feature type="compositionally biased region" description="Basic and acidic residues" evidence="1">
    <location>
        <begin position="58"/>
        <end position="98"/>
    </location>
</feature>
<dbReference type="EMBL" id="HBGH01004988">
    <property type="protein sequence ID" value="CAD9230680.1"/>
    <property type="molecule type" value="Transcribed_RNA"/>
</dbReference>
<gene>
    <name evidence="2" type="ORF">CCAE0312_LOCUS2733</name>
</gene>
<organism evidence="2">
    <name type="scientific">Compsopogon caeruleus</name>
    <dbReference type="NCBI Taxonomy" id="31354"/>
    <lineage>
        <taxon>Eukaryota</taxon>
        <taxon>Rhodophyta</taxon>
        <taxon>Compsopogonophyceae</taxon>
        <taxon>Compsopogonales</taxon>
        <taxon>Compsopogonaceae</taxon>
        <taxon>Compsopogon</taxon>
    </lineage>
</organism>
<protein>
    <submittedName>
        <fullName evidence="2">Uncharacterized protein</fullName>
    </submittedName>
</protein>
<evidence type="ECO:0000256" key="1">
    <source>
        <dbReference type="SAM" id="MobiDB-lite"/>
    </source>
</evidence>
<accession>A0A7S1XDH8</accession>
<feature type="region of interest" description="Disordered" evidence="1">
    <location>
        <begin position="58"/>
        <end position="99"/>
    </location>
</feature>
<proteinExistence type="predicted"/>
<reference evidence="2" key="1">
    <citation type="submission" date="2021-01" db="EMBL/GenBank/DDBJ databases">
        <authorList>
            <person name="Corre E."/>
            <person name="Pelletier E."/>
            <person name="Niang G."/>
            <person name="Scheremetjew M."/>
            <person name="Finn R."/>
            <person name="Kale V."/>
            <person name="Holt S."/>
            <person name="Cochrane G."/>
            <person name="Meng A."/>
            <person name="Brown T."/>
            <person name="Cohen L."/>
        </authorList>
    </citation>
    <scope>NUCLEOTIDE SEQUENCE</scope>
    <source>
        <strain evidence="2">SAG 36.94</strain>
    </source>
</reference>
<name>A0A7S1XDH8_9RHOD</name>